<dbReference type="AlphaFoldDB" id="A0A4U1I751"/>
<sequence>MQDIRETLNAALAHHQAGRLADARTLYRQILHAQPRHSDALHFLGLLACQIAQHDAGIALMRESIAVNPSPIYYNNLGNALRDHGLLADAIAEYRRAIVLKSDYAEAHNNLGNALREAGDAAASLQSCARAVELLPGYAEGYNNLGNALKDLGQIDAALLAYNKAIAARSDFALAHINLGNVLREQGHADAAVESHRAGIALAPNLAAAHDALAGALMDRGDVDAAIESYRRAAELQPEQAAAHNALGNALNGAGRAGESVACYERALALQPDLADAHHNLANALKRLGRAEQALGFARRAVELRNDAPSFHNNLGMILADLNQFDAALERYRKALALDPDLAESHTAVLFGQAYAAGWSAGAHLADARYFGQRMAALASPYTQWPALADASRATRALRVGFVTADFRAHPTGYFLESALAHLDRAKIEAIAYSNGLQHDDVTARLKPRFAAWRHIAGMSDEAAARMIHEDRIDILVDLSGHTARNRLPLFAWRPAPLQVSWLGYFATTGLDAIDYVLGDPHVLPAEDEAQYVERAWRLPDSYLCFTLPARQVPVGPLPALQAGHVTFGCFNNHKKLNDAVVAVWSRVLHAVPNSRLMLKNFQLGEPIMRRDTLARFAAHGVGSERLVLEGPSSRDEYFAAYQRVDLALDPFPYPGGTTSVEGLWMGVPVLSRRGNRFLSRLGEMVLQTAGLPEWIAGDDDDYVARAAAYAADLPGLAALRAGLRERVIASPLCDAPRFARNLEAAFAQMWQRRLAAIDGVPPNLSLRARPPEGAEETWGRPAFPRGDNP</sequence>
<dbReference type="PROSITE" id="PS50293">
    <property type="entry name" value="TPR_REGION"/>
    <property type="match status" value="1"/>
</dbReference>
<dbReference type="PROSITE" id="PS50005">
    <property type="entry name" value="TPR"/>
    <property type="match status" value="5"/>
</dbReference>
<evidence type="ECO:0000313" key="12">
    <source>
        <dbReference type="Proteomes" id="UP000305539"/>
    </source>
</evidence>
<dbReference type="EC" id="2.4.1.255" evidence="3"/>
<feature type="repeat" description="TPR" evidence="8">
    <location>
        <begin position="207"/>
        <end position="240"/>
    </location>
</feature>
<dbReference type="Gene3D" id="3.40.50.11380">
    <property type="match status" value="1"/>
</dbReference>
<proteinExistence type="inferred from homology"/>
<keyword evidence="7 8" id="KW-0802">TPR repeat</keyword>
<dbReference type="SMART" id="SM00028">
    <property type="entry name" value="TPR"/>
    <property type="match status" value="9"/>
</dbReference>
<evidence type="ECO:0000256" key="1">
    <source>
        <dbReference type="ARBA" id="ARBA00004922"/>
    </source>
</evidence>
<keyword evidence="12" id="KW-1185">Reference proteome</keyword>
<dbReference type="Pfam" id="PF13432">
    <property type="entry name" value="TPR_16"/>
    <property type="match status" value="1"/>
</dbReference>
<feature type="repeat" description="TPR" evidence="8">
    <location>
        <begin position="139"/>
        <end position="172"/>
    </location>
</feature>
<dbReference type="OrthoDB" id="101857at2"/>
<comment type="caution">
    <text evidence="11">The sequence shown here is derived from an EMBL/GenBank/DDBJ whole genome shotgun (WGS) entry which is preliminary data.</text>
</comment>
<reference evidence="11 12" key="1">
    <citation type="submission" date="2019-04" db="EMBL/GenBank/DDBJ databases">
        <title>Trinickia sp. 7GSK02, isolated from subtropical forest soil.</title>
        <authorList>
            <person name="Gao Z.-H."/>
            <person name="Qiu L.-H."/>
        </authorList>
    </citation>
    <scope>NUCLEOTIDE SEQUENCE [LARGE SCALE GENOMIC DNA]</scope>
    <source>
        <strain evidence="11 12">7GSK02</strain>
    </source>
</reference>
<protein>
    <recommendedName>
        <fullName evidence="3">protein O-GlcNAc transferase</fullName>
        <ecNumber evidence="3">2.4.1.255</ecNumber>
    </recommendedName>
</protein>
<keyword evidence="5" id="KW-0808">Transferase</keyword>
<dbReference type="SUPFAM" id="SSF48452">
    <property type="entry name" value="TPR-like"/>
    <property type="match status" value="2"/>
</dbReference>
<accession>A0A4U1I751</accession>
<gene>
    <name evidence="11" type="ORF">FAZ69_09665</name>
</gene>
<dbReference type="Gene3D" id="3.40.50.2000">
    <property type="entry name" value="Glycogen Phosphorylase B"/>
    <property type="match status" value="1"/>
</dbReference>
<dbReference type="InterPro" id="IPR029489">
    <property type="entry name" value="OGT/SEC/SPY_C"/>
</dbReference>
<dbReference type="PANTHER" id="PTHR44835:SF1">
    <property type="entry name" value="PROTEIN O-GLCNAC TRANSFERASE"/>
    <property type="match status" value="1"/>
</dbReference>
<dbReference type="Proteomes" id="UP000305539">
    <property type="component" value="Unassembled WGS sequence"/>
</dbReference>
<evidence type="ECO:0000256" key="6">
    <source>
        <dbReference type="ARBA" id="ARBA00022737"/>
    </source>
</evidence>
<name>A0A4U1I751_9BURK</name>
<evidence type="ECO:0000256" key="8">
    <source>
        <dbReference type="PROSITE-ProRule" id="PRU00339"/>
    </source>
</evidence>
<feature type="region of interest" description="Disordered" evidence="9">
    <location>
        <begin position="766"/>
        <end position="790"/>
    </location>
</feature>
<keyword evidence="6" id="KW-0677">Repeat</keyword>
<comment type="pathway">
    <text evidence="1">Protein modification; protein glycosylation.</text>
</comment>
<dbReference type="SUPFAM" id="SSF53756">
    <property type="entry name" value="UDP-Glycosyltransferase/glycogen phosphorylase"/>
    <property type="match status" value="1"/>
</dbReference>
<feature type="domain" description="O-GlcNAc transferase C-terminal" evidence="10">
    <location>
        <begin position="390"/>
        <end position="544"/>
    </location>
</feature>
<dbReference type="Pfam" id="PF13844">
    <property type="entry name" value="Glyco_transf_41"/>
    <property type="match status" value="2"/>
</dbReference>
<dbReference type="RefSeq" id="WP_136893777.1">
    <property type="nucleotide sequence ID" value="NZ_SWJE01000005.1"/>
</dbReference>
<dbReference type="PANTHER" id="PTHR44835">
    <property type="entry name" value="UDP-N-ACETYLGLUCOSAMINE--PEPTIDE N-ACETYLGLUCOSAMINYLTRANSFERASE SPINDLY-RELATED"/>
    <property type="match status" value="1"/>
</dbReference>
<evidence type="ECO:0000256" key="5">
    <source>
        <dbReference type="ARBA" id="ARBA00022679"/>
    </source>
</evidence>
<evidence type="ECO:0000256" key="7">
    <source>
        <dbReference type="ARBA" id="ARBA00022803"/>
    </source>
</evidence>
<keyword evidence="4" id="KW-0328">Glycosyltransferase</keyword>
<feature type="domain" description="O-GlcNAc transferase C-terminal" evidence="10">
    <location>
        <begin position="565"/>
        <end position="742"/>
    </location>
</feature>
<feature type="repeat" description="TPR" evidence="8">
    <location>
        <begin position="309"/>
        <end position="342"/>
    </location>
</feature>
<comment type="similarity">
    <text evidence="2">Belongs to the glycosyltransferase 41 family. O-GlcNAc transferase subfamily.</text>
</comment>
<dbReference type="InterPro" id="IPR019734">
    <property type="entry name" value="TPR_rpt"/>
</dbReference>
<dbReference type="InterPro" id="IPR011990">
    <property type="entry name" value="TPR-like_helical_dom_sf"/>
</dbReference>
<dbReference type="GO" id="GO:0097363">
    <property type="term" value="F:protein O-acetylglucosaminyltransferase activity"/>
    <property type="evidence" value="ECO:0007669"/>
    <property type="project" value="UniProtKB-EC"/>
</dbReference>
<organism evidence="11 12">
    <name type="scientific">Trinickia terrae</name>
    <dbReference type="NCBI Taxonomy" id="2571161"/>
    <lineage>
        <taxon>Bacteria</taxon>
        <taxon>Pseudomonadati</taxon>
        <taxon>Pseudomonadota</taxon>
        <taxon>Betaproteobacteria</taxon>
        <taxon>Burkholderiales</taxon>
        <taxon>Burkholderiaceae</taxon>
        <taxon>Trinickia</taxon>
    </lineage>
</organism>
<evidence type="ECO:0000256" key="4">
    <source>
        <dbReference type="ARBA" id="ARBA00022676"/>
    </source>
</evidence>
<evidence type="ECO:0000313" key="11">
    <source>
        <dbReference type="EMBL" id="TKC89222.1"/>
    </source>
</evidence>
<evidence type="ECO:0000256" key="9">
    <source>
        <dbReference type="SAM" id="MobiDB-lite"/>
    </source>
</evidence>
<dbReference type="InterPro" id="IPR051939">
    <property type="entry name" value="Glycosyltr_41/O-GlcNAc_trsf"/>
</dbReference>
<feature type="repeat" description="TPR" evidence="8">
    <location>
        <begin position="241"/>
        <end position="274"/>
    </location>
</feature>
<evidence type="ECO:0000256" key="2">
    <source>
        <dbReference type="ARBA" id="ARBA00005386"/>
    </source>
</evidence>
<dbReference type="Gene3D" id="1.25.40.10">
    <property type="entry name" value="Tetratricopeptide repeat domain"/>
    <property type="match status" value="5"/>
</dbReference>
<evidence type="ECO:0000259" key="10">
    <source>
        <dbReference type="Pfam" id="PF13844"/>
    </source>
</evidence>
<feature type="repeat" description="TPR" evidence="8">
    <location>
        <begin position="173"/>
        <end position="206"/>
    </location>
</feature>
<dbReference type="Pfam" id="PF13414">
    <property type="entry name" value="TPR_11"/>
    <property type="match status" value="5"/>
</dbReference>
<dbReference type="EMBL" id="SWJE01000005">
    <property type="protein sequence ID" value="TKC89222.1"/>
    <property type="molecule type" value="Genomic_DNA"/>
</dbReference>
<evidence type="ECO:0000256" key="3">
    <source>
        <dbReference type="ARBA" id="ARBA00011970"/>
    </source>
</evidence>